<dbReference type="Proteomes" id="UP000822688">
    <property type="component" value="Chromosome 3"/>
</dbReference>
<proteinExistence type="predicted"/>
<reference evidence="1" key="1">
    <citation type="submission" date="2020-06" db="EMBL/GenBank/DDBJ databases">
        <title>WGS assembly of Ceratodon purpureus strain R40.</title>
        <authorList>
            <person name="Carey S.B."/>
            <person name="Jenkins J."/>
            <person name="Shu S."/>
            <person name="Lovell J.T."/>
            <person name="Sreedasyam A."/>
            <person name="Maumus F."/>
            <person name="Tiley G.P."/>
            <person name="Fernandez-Pozo N."/>
            <person name="Barry K."/>
            <person name="Chen C."/>
            <person name="Wang M."/>
            <person name="Lipzen A."/>
            <person name="Daum C."/>
            <person name="Saski C.A."/>
            <person name="Payton A.C."/>
            <person name="Mcbreen J.C."/>
            <person name="Conrad R.E."/>
            <person name="Kollar L.M."/>
            <person name="Olsson S."/>
            <person name="Huttunen S."/>
            <person name="Landis J.B."/>
            <person name="Wickett N.J."/>
            <person name="Johnson M.G."/>
            <person name="Rensing S.A."/>
            <person name="Grimwood J."/>
            <person name="Schmutz J."/>
            <person name="Mcdaniel S.F."/>
        </authorList>
    </citation>
    <scope>NUCLEOTIDE SEQUENCE</scope>
    <source>
        <strain evidence="1">R40</strain>
    </source>
</reference>
<comment type="caution">
    <text evidence="1">The sequence shown here is derived from an EMBL/GenBank/DDBJ whole genome shotgun (WGS) entry which is preliminary data.</text>
</comment>
<evidence type="ECO:0000313" key="1">
    <source>
        <dbReference type="EMBL" id="KAG0584915.1"/>
    </source>
</evidence>
<name>A0A8T0IPI1_CERPU</name>
<gene>
    <name evidence="1" type="ORF">KC19_3G244200</name>
</gene>
<dbReference type="AlphaFoldDB" id="A0A8T0IPI1"/>
<keyword evidence="2" id="KW-1185">Reference proteome</keyword>
<sequence>MSDRCIEGHTLTMSAFSEAETDTRAKPHEMWLILGLGKRLEVTARDLINQKRYHSQNKYQYEI</sequence>
<organism evidence="1 2">
    <name type="scientific">Ceratodon purpureus</name>
    <name type="common">Fire moss</name>
    <name type="synonym">Dicranum purpureum</name>
    <dbReference type="NCBI Taxonomy" id="3225"/>
    <lineage>
        <taxon>Eukaryota</taxon>
        <taxon>Viridiplantae</taxon>
        <taxon>Streptophyta</taxon>
        <taxon>Embryophyta</taxon>
        <taxon>Bryophyta</taxon>
        <taxon>Bryophytina</taxon>
        <taxon>Bryopsida</taxon>
        <taxon>Dicranidae</taxon>
        <taxon>Pseudoditrichales</taxon>
        <taxon>Ditrichaceae</taxon>
        <taxon>Ceratodon</taxon>
    </lineage>
</organism>
<accession>A0A8T0IPI1</accession>
<evidence type="ECO:0000313" key="2">
    <source>
        <dbReference type="Proteomes" id="UP000822688"/>
    </source>
</evidence>
<protein>
    <submittedName>
        <fullName evidence="1">Uncharacterized protein</fullName>
    </submittedName>
</protein>
<dbReference type="EMBL" id="CM026423">
    <property type="protein sequence ID" value="KAG0584915.1"/>
    <property type="molecule type" value="Genomic_DNA"/>
</dbReference>